<sequence>MKLKKLDEYELIMRGDIFKRTLLFVGICLLLYTFLFDMDIIFLHVVHANLLIIMAAVTFFSVSMIHKNIYPLSENRQRFVIFSAGVCGLIAVVLSTISVSDSKESLIVSGYMSEDLVIMILGGLLILIPVYYVIHKIKDKEV</sequence>
<keyword evidence="1" id="KW-0472">Membrane</keyword>
<keyword evidence="1" id="KW-1133">Transmembrane helix</keyword>
<accession>A0ABU0DY22</accession>
<dbReference type="Proteomes" id="UP001230220">
    <property type="component" value="Unassembled WGS sequence"/>
</dbReference>
<evidence type="ECO:0000313" key="2">
    <source>
        <dbReference type="EMBL" id="MDQ0359527.1"/>
    </source>
</evidence>
<name>A0ABU0DY22_9FIRM</name>
<dbReference type="EMBL" id="JAUSUR010000001">
    <property type="protein sequence ID" value="MDQ0359527.1"/>
    <property type="molecule type" value="Genomic_DNA"/>
</dbReference>
<feature type="transmembrane region" description="Helical" evidence="1">
    <location>
        <begin position="78"/>
        <end position="97"/>
    </location>
</feature>
<evidence type="ECO:0000313" key="3">
    <source>
        <dbReference type="Proteomes" id="UP001230220"/>
    </source>
</evidence>
<reference evidence="2 3" key="1">
    <citation type="submission" date="2023-07" db="EMBL/GenBank/DDBJ databases">
        <title>Genomic Encyclopedia of Type Strains, Phase IV (KMG-IV): sequencing the most valuable type-strain genomes for metagenomic binning, comparative biology and taxonomic classification.</title>
        <authorList>
            <person name="Goeker M."/>
        </authorList>
    </citation>
    <scope>NUCLEOTIDE SEQUENCE [LARGE SCALE GENOMIC DNA]</scope>
    <source>
        <strain evidence="2 3">DSM 16784</strain>
    </source>
</reference>
<protein>
    <submittedName>
        <fullName evidence="2">Uncharacterized protein</fullName>
    </submittedName>
</protein>
<evidence type="ECO:0000256" key="1">
    <source>
        <dbReference type="SAM" id="Phobius"/>
    </source>
</evidence>
<proteinExistence type="predicted"/>
<comment type="caution">
    <text evidence="2">The sequence shown here is derived from an EMBL/GenBank/DDBJ whole genome shotgun (WGS) entry which is preliminary data.</text>
</comment>
<feature type="transmembrane region" description="Helical" evidence="1">
    <location>
        <begin position="48"/>
        <end position="66"/>
    </location>
</feature>
<gene>
    <name evidence="2" type="ORF">J2S15_000258</name>
</gene>
<feature type="transmembrane region" description="Helical" evidence="1">
    <location>
        <begin position="21"/>
        <end position="42"/>
    </location>
</feature>
<keyword evidence="1" id="KW-0812">Transmembrane</keyword>
<organism evidence="2 3">
    <name type="scientific">Breznakia pachnodae</name>
    <dbReference type="NCBI Taxonomy" id="265178"/>
    <lineage>
        <taxon>Bacteria</taxon>
        <taxon>Bacillati</taxon>
        <taxon>Bacillota</taxon>
        <taxon>Erysipelotrichia</taxon>
        <taxon>Erysipelotrichales</taxon>
        <taxon>Erysipelotrichaceae</taxon>
        <taxon>Breznakia</taxon>
    </lineage>
</organism>
<feature type="transmembrane region" description="Helical" evidence="1">
    <location>
        <begin position="117"/>
        <end position="134"/>
    </location>
</feature>
<keyword evidence="3" id="KW-1185">Reference proteome</keyword>
<dbReference type="RefSeq" id="WP_307404707.1">
    <property type="nucleotide sequence ID" value="NZ_JAUSUR010000001.1"/>
</dbReference>